<accession>A0A437LXR1</accession>
<dbReference type="Pfam" id="PF05443">
    <property type="entry name" value="ROS_MUCR"/>
    <property type="match status" value="1"/>
</dbReference>
<keyword evidence="3" id="KW-1185">Reference proteome</keyword>
<dbReference type="GO" id="GO:0003677">
    <property type="term" value="F:DNA binding"/>
    <property type="evidence" value="ECO:0007669"/>
    <property type="project" value="InterPro"/>
</dbReference>
<evidence type="ECO:0000313" key="2">
    <source>
        <dbReference type="EMBL" id="RVT90199.1"/>
    </source>
</evidence>
<dbReference type="Gene3D" id="1.10.10.1550">
    <property type="entry name" value="ROS/MUCR transcriptional regulator protein"/>
    <property type="match status" value="1"/>
</dbReference>
<dbReference type="RefSeq" id="WP_127745450.1">
    <property type="nucleotide sequence ID" value="NZ_SACN01000003.1"/>
</dbReference>
<organism evidence="2 3">
    <name type="scientific">Sphingomonas crocodyli</name>
    <dbReference type="NCBI Taxonomy" id="1979270"/>
    <lineage>
        <taxon>Bacteria</taxon>
        <taxon>Pseudomonadati</taxon>
        <taxon>Pseudomonadota</taxon>
        <taxon>Alphaproteobacteria</taxon>
        <taxon>Sphingomonadales</taxon>
        <taxon>Sphingomonadaceae</taxon>
        <taxon>Sphingomonas</taxon>
    </lineage>
</organism>
<gene>
    <name evidence="2" type="ORF">EOD43_18035</name>
</gene>
<reference evidence="2 3" key="1">
    <citation type="submission" date="2019-01" db="EMBL/GenBank/DDBJ databases">
        <authorList>
            <person name="Chen W.-M."/>
        </authorList>
    </citation>
    <scope>NUCLEOTIDE SEQUENCE [LARGE SCALE GENOMIC DNA]</scope>
    <source>
        <strain evidence="2 3">CCP-7</strain>
    </source>
</reference>
<comment type="similarity">
    <text evidence="1">Belongs to the ros/MucR family.</text>
</comment>
<dbReference type="InterPro" id="IPR041920">
    <property type="entry name" value="ROS/MUCR_sf"/>
</dbReference>
<sequence length="144" mass="16179">MDNRKLANITADIVAAHFLKTRVAMREVPPLLLAIHEVVTRLSRPASDQKAPTPAISIRASVKPDILTCLECGSKQKLLKRHLASYHKMSPEDYRSKWHLPSDYPMIAPNYVVERRRLAAKYELGKKLGKRPVAGVRTDPDGSE</sequence>
<proteinExistence type="inferred from homology"/>
<comment type="caution">
    <text evidence="2">The sequence shown here is derived from an EMBL/GenBank/DDBJ whole genome shotgun (WGS) entry which is preliminary data.</text>
</comment>
<name>A0A437LXR1_9SPHN</name>
<dbReference type="AlphaFoldDB" id="A0A437LXR1"/>
<dbReference type="InterPro" id="IPR008807">
    <property type="entry name" value="ROS_MUCR"/>
</dbReference>
<dbReference type="OrthoDB" id="9809693at2"/>
<dbReference type="Proteomes" id="UP000282971">
    <property type="component" value="Unassembled WGS sequence"/>
</dbReference>
<evidence type="ECO:0000256" key="1">
    <source>
        <dbReference type="ARBA" id="ARBA00007031"/>
    </source>
</evidence>
<dbReference type="GO" id="GO:0008270">
    <property type="term" value="F:zinc ion binding"/>
    <property type="evidence" value="ECO:0007669"/>
    <property type="project" value="InterPro"/>
</dbReference>
<evidence type="ECO:0000313" key="3">
    <source>
        <dbReference type="Proteomes" id="UP000282971"/>
    </source>
</evidence>
<dbReference type="EMBL" id="SACN01000003">
    <property type="protein sequence ID" value="RVT90199.1"/>
    <property type="molecule type" value="Genomic_DNA"/>
</dbReference>
<dbReference type="GO" id="GO:0006355">
    <property type="term" value="P:regulation of DNA-templated transcription"/>
    <property type="evidence" value="ECO:0007669"/>
    <property type="project" value="InterPro"/>
</dbReference>
<protein>
    <submittedName>
        <fullName evidence="2">Transcriptional regulator</fullName>
    </submittedName>
</protein>